<feature type="region of interest" description="Disordered" evidence="1">
    <location>
        <begin position="65"/>
        <end position="101"/>
    </location>
</feature>
<reference evidence="2 3" key="1">
    <citation type="journal article" date="2024" name="BMC Genomics">
        <title>De novo assembly and annotation of Popillia japonica's genome with initial clues to its potential as an invasive pest.</title>
        <authorList>
            <person name="Cucini C."/>
            <person name="Boschi S."/>
            <person name="Funari R."/>
            <person name="Cardaioli E."/>
            <person name="Iannotti N."/>
            <person name="Marturano G."/>
            <person name="Paoli F."/>
            <person name="Bruttini M."/>
            <person name="Carapelli A."/>
            <person name="Frati F."/>
            <person name="Nardi F."/>
        </authorList>
    </citation>
    <scope>NUCLEOTIDE SEQUENCE [LARGE SCALE GENOMIC DNA]</scope>
    <source>
        <strain evidence="2">DMR45628</strain>
    </source>
</reference>
<sequence length="101" mass="10463">MLTAIYGDGGISGGGIVARSTPLECGRVTGQEVVSELPGWGAGCARRGGVCTAEQCCRRRAADSARCLRDDSPPPHSGCSLPALPRRTPRSSRGPRNRGQG</sequence>
<keyword evidence="3" id="KW-1185">Reference proteome</keyword>
<comment type="caution">
    <text evidence="2">The sequence shown here is derived from an EMBL/GenBank/DDBJ whole genome shotgun (WGS) entry which is preliminary data.</text>
</comment>
<accession>A0AAW1IVL4</accession>
<dbReference type="Proteomes" id="UP001458880">
    <property type="component" value="Unassembled WGS sequence"/>
</dbReference>
<organism evidence="2 3">
    <name type="scientific">Popillia japonica</name>
    <name type="common">Japanese beetle</name>
    <dbReference type="NCBI Taxonomy" id="7064"/>
    <lineage>
        <taxon>Eukaryota</taxon>
        <taxon>Metazoa</taxon>
        <taxon>Ecdysozoa</taxon>
        <taxon>Arthropoda</taxon>
        <taxon>Hexapoda</taxon>
        <taxon>Insecta</taxon>
        <taxon>Pterygota</taxon>
        <taxon>Neoptera</taxon>
        <taxon>Endopterygota</taxon>
        <taxon>Coleoptera</taxon>
        <taxon>Polyphaga</taxon>
        <taxon>Scarabaeiformia</taxon>
        <taxon>Scarabaeidae</taxon>
        <taxon>Rutelinae</taxon>
        <taxon>Popillia</taxon>
    </lineage>
</organism>
<evidence type="ECO:0000313" key="2">
    <source>
        <dbReference type="EMBL" id="KAK9694001.1"/>
    </source>
</evidence>
<proteinExistence type="predicted"/>
<protein>
    <submittedName>
        <fullName evidence="2">Uncharacterized protein</fullName>
    </submittedName>
</protein>
<feature type="compositionally biased region" description="Basic residues" evidence="1">
    <location>
        <begin position="87"/>
        <end position="101"/>
    </location>
</feature>
<evidence type="ECO:0000313" key="3">
    <source>
        <dbReference type="Proteomes" id="UP001458880"/>
    </source>
</evidence>
<evidence type="ECO:0000256" key="1">
    <source>
        <dbReference type="SAM" id="MobiDB-lite"/>
    </source>
</evidence>
<name>A0AAW1IVL4_POPJA</name>
<dbReference type="AlphaFoldDB" id="A0AAW1IVL4"/>
<gene>
    <name evidence="2" type="ORF">QE152_g33825</name>
</gene>
<dbReference type="EMBL" id="JASPKY010000526">
    <property type="protein sequence ID" value="KAK9694001.1"/>
    <property type="molecule type" value="Genomic_DNA"/>
</dbReference>